<feature type="region of interest" description="Disordered" evidence="1">
    <location>
        <begin position="1"/>
        <end position="30"/>
    </location>
</feature>
<protein>
    <submittedName>
        <fullName evidence="4">DUF1214 domain-containing protein</fullName>
    </submittedName>
</protein>
<comment type="caution">
    <text evidence="4">The sequence shown here is derived from an EMBL/GenBank/DDBJ whole genome shotgun (WGS) entry which is preliminary data.</text>
</comment>
<evidence type="ECO:0000256" key="1">
    <source>
        <dbReference type="SAM" id="MobiDB-lite"/>
    </source>
</evidence>
<dbReference type="InterPro" id="IPR010679">
    <property type="entry name" value="DUF1254"/>
</dbReference>
<dbReference type="Gene3D" id="2.60.120.600">
    <property type="entry name" value="Domain of unknown function DUF1214, C-terminal domain"/>
    <property type="match status" value="1"/>
</dbReference>
<dbReference type="Gene3D" id="2.60.40.1610">
    <property type="entry name" value="Domain of unknown function DUF1254"/>
    <property type="match status" value="1"/>
</dbReference>
<reference evidence="4 5" key="1">
    <citation type="submission" date="2019-12" db="EMBL/GenBank/DDBJ databases">
        <authorList>
            <person name="Huq M.A."/>
        </authorList>
    </citation>
    <scope>NUCLEOTIDE SEQUENCE [LARGE SCALE GENOMIC DNA]</scope>
    <source>
        <strain evidence="4 5">MAH-25</strain>
    </source>
</reference>
<dbReference type="Pfam" id="PF06742">
    <property type="entry name" value="DUF1214"/>
    <property type="match status" value="1"/>
</dbReference>
<proteinExistence type="predicted"/>
<dbReference type="AlphaFoldDB" id="A0A6N8IPJ4"/>
<dbReference type="EMBL" id="WSEL01000003">
    <property type="protein sequence ID" value="MVQ28758.1"/>
    <property type="molecule type" value="Genomic_DNA"/>
</dbReference>
<dbReference type="Proteomes" id="UP000469385">
    <property type="component" value="Unassembled WGS sequence"/>
</dbReference>
<dbReference type="InterPro" id="IPR037049">
    <property type="entry name" value="DUF1214_C_sf"/>
</dbReference>
<sequence>MGLRPRVVDRPPRQSAGRSHRPPLDGGGHEARLEARVSLPVSAAPRNDMPSDKAISDAYLYLLGRLLVLRQQRLDVEEGFRWNQLVHRKPGGVVWPNPNLDVAYSEAWVVIAANDPLRVTVPEIRGRYYTVQFLNGWGETVANINERVFPDHPHGEFAVCLKGSSPSLPAGVQRVEVPVTAMRVLLRVQLGADWAGAESLQHQFEFRSAGLAVPPVVPPTPMFELRALPGVEAFDSALAALDSEADINPGMEQLQAGTRALALAVRDPAQRQRVDAAVRTRAMDDLHKAMAVLGHGEVRNHWVLPSTSGVYGDDWLVRTLINYGGIWANTPQEVVYYKGMVDNEGQPLNGDHAYRMTFTRDQRPENFATFFWSVIAVDAVERRVLPNPLKRYLLNPESGVASGPDGSLTLTFGDQPPAGEPPSNWLPTPKGTPYSLTFRFYRARGAVADRCYFPPPLLRA</sequence>
<dbReference type="InterPro" id="IPR010621">
    <property type="entry name" value="DUF1214"/>
</dbReference>
<gene>
    <name evidence="4" type="ORF">GON04_04840</name>
</gene>
<accession>A0A6N8IPJ4</accession>
<dbReference type="SUPFAM" id="SSF160935">
    <property type="entry name" value="VPA0735-like"/>
    <property type="match status" value="1"/>
</dbReference>
<evidence type="ECO:0000313" key="5">
    <source>
        <dbReference type="Proteomes" id="UP000469385"/>
    </source>
</evidence>
<organism evidence="4 5">
    <name type="scientific">Ramlibacter pinisoli</name>
    <dbReference type="NCBI Taxonomy" id="2682844"/>
    <lineage>
        <taxon>Bacteria</taxon>
        <taxon>Pseudomonadati</taxon>
        <taxon>Pseudomonadota</taxon>
        <taxon>Betaproteobacteria</taxon>
        <taxon>Burkholderiales</taxon>
        <taxon>Comamonadaceae</taxon>
        <taxon>Ramlibacter</taxon>
    </lineage>
</organism>
<feature type="domain" description="DUF1254" evidence="3">
    <location>
        <begin position="83"/>
        <end position="206"/>
    </location>
</feature>
<dbReference type="InterPro" id="IPR037050">
    <property type="entry name" value="DUF1254_sf"/>
</dbReference>
<feature type="compositionally biased region" description="Basic and acidic residues" evidence="1">
    <location>
        <begin position="1"/>
        <end position="12"/>
    </location>
</feature>
<evidence type="ECO:0000259" key="3">
    <source>
        <dbReference type="Pfam" id="PF06863"/>
    </source>
</evidence>
<dbReference type="PANTHER" id="PTHR36509:SF2">
    <property type="entry name" value="BLL3101 PROTEIN"/>
    <property type="match status" value="1"/>
</dbReference>
<feature type="domain" description="DUF1214" evidence="2">
    <location>
        <begin position="334"/>
        <end position="443"/>
    </location>
</feature>
<evidence type="ECO:0000313" key="4">
    <source>
        <dbReference type="EMBL" id="MVQ28758.1"/>
    </source>
</evidence>
<dbReference type="PANTHER" id="PTHR36509">
    <property type="entry name" value="BLL3101 PROTEIN"/>
    <property type="match status" value="1"/>
</dbReference>
<name>A0A6N8IPJ4_9BURK</name>
<evidence type="ECO:0000259" key="2">
    <source>
        <dbReference type="Pfam" id="PF06742"/>
    </source>
</evidence>
<keyword evidence="5" id="KW-1185">Reference proteome</keyword>
<dbReference type="Pfam" id="PF06863">
    <property type="entry name" value="DUF1254"/>
    <property type="match status" value="1"/>
</dbReference>